<organism evidence="1 2">
    <name type="scientific">Nelumbo nucifera</name>
    <name type="common">Sacred lotus</name>
    <dbReference type="NCBI Taxonomy" id="4432"/>
    <lineage>
        <taxon>Eukaryota</taxon>
        <taxon>Viridiplantae</taxon>
        <taxon>Streptophyta</taxon>
        <taxon>Embryophyta</taxon>
        <taxon>Tracheophyta</taxon>
        <taxon>Spermatophyta</taxon>
        <taxon>Magnoliopsida</taxon>
        <taxon>Proteales</taxon>
        <taxon>Nelumbonaceae</taxon>
        <taxon>Nelumbo</taxon>
    </lineage>
</organism>
<protein>
    <submittedName>
        <fullName evidence="1">Uncharacterized protein</fullName>
    </submittedName>
</protein>
<dbReference type="EMBL" id="DUZY01000007">
    <property type="protein sequence ID" value="DAD44528.1"/>
    <property type="molecule type" value="Genomic_DNA"/>
</dbReference>
<dbReference type="Proteomes" id="UP000607653">
    <property type="component" value="Unassembled WGS sequence"/>
</dbReference>
<reference evidence="1 2" key="1">
    <citation type="journal article" date="2020" name="Mol. Biol. Evol.">
        <title>Distinct Expression and Methylation Patterns for Genes with Different Fates following a Single Whole-Genome Duplication in Flowering Plants.</title>
        <authorList>
            <person name="Shi T."/>
            <person name="Rahmani R.S."/>
            <person name="Gugger P.F."/>
            <person name="Wang M."/>
            <person name="Li H."/>
            <person name="Zhang Y."/>
            <person name="Li Z."/>
            <person name="Wang Q."/>
            <person name="Van de Peer Y."/>
            <person name="Marchal K."/>
            <person name="Chen J."/>
        </authorList>
    </citation>
    <scope>NUCLEOTIDE SEQUENCE [LARGE SCALE GENOMIC DNA]</scope>
    <source>
        <tissue evidence="1">Leaf</tissue>
    </source>
</reference>
<proteinExistence type="predicted"/>
<name>A0A822ZRR7_NELNU</name>
<evidence type="ECO:0000313" key="1">
    <source>
        <dbReference type="EMBL" id="DAD44528.1"/>
    </source>
</evidence>
<accession>A0A822ZRR7</accession>
<evidence type="ECO:0000313" key="2">
    <source>
        <dbReference type="Proteomes" id="UP000607653"/>
    </source>
</evidence>
<keyword evidence="2" id="KW-1185">Reference proteome</keyword>
<dbReference type="AlphaFoldDB" id="A0A822ZRR7"/>
<comment type="caution">
    <text evidence="1">The sequence shown here is derived from an EMBL/GenBank/DDBJ whole genome shotgun (WGS) entry which is preliminary data.</text>
</comment>
<gene>
    <name evidence="1" type="ORF">HUJ06_002758</name>
</gene>
<sequence>MVRKNFEEKKISKLYREVFVRAAGDG</sequence>